<proteinExistence type="predicted"/>
<protein>
    <submittedName>
        <fullName evidence="1">Uncharacterized protein</fullName>
    </submittedName>
</protein>
<name>A0A9P4GN62_9PLEO</name>
<evidence type="ECO:0000313" key="1">
    <source>
        <dbReference type="EMBL" id="KAF1848732.1"/>
    </source>
</evidence>
<dbReference type="RefSeq" id="XP_040791295.1">
    <property type="nucleotide sequence ID" value="XM_040930938.1"/>
</dbReference>
<dbReference type="EMBL" id="ML976615">
    <property type="protein sequence ID" value="KAF1848732.1"/>
    <property type="molecule type" value="Genomic_DNA"/>
</dbReference>
<dbReference type="AlphaFoldDB" id="A0A9P4GN62"/>
<gene>
    <name evidence="1" type="ORF">K460DRAFT_335150</name>
</gene>
<keyword evidence="2" id="KW-1185">Reference proteome</keyword>
<dbReference type="Proteomes" id="UP000800039">
    <property type="component" value="Unassembled WGS sequence"/>
</dbReference>
<accession>A0A9P4GN62</accession>
<evidence type="ECO:0000313" key="2">
    <source>
        <dbReference type="Proteomes" id="UP000800039"/>
    </source>
</evidence>
<comment type="caution">
    <text evidence="1">The sequence shown here is derived from an EMBL/GenBank/DDBJ whole genome shotgun (WGS) entry which is preliminary data.</text>
</comment>
<organism evidence="1 2">
    <name type="scientific">Cucurbitaria berberidis CBS 394.84</name>
    <dbReference type="NCBI Taxonomy" id="1168544"/>
    <lineage>
        <taxon>Eukaryota</taxon>
        <taxon>Fungi</taxon>
        <taxon>Dikarya</taxon>
        <taxon>Ascomycota</taxon>
        <taxon>Pezizomycotina</taxon>
        <taxon>Dothideomycetes</taxon>
        <taxon>Pleosporomycetidae</taxon>
        <taxon>Pleosporales</taxon>
        <taxon>Pleosporineae</taxon>
        <taxon>Cucurbitariaceae</taxon>
        <taxon>Cucurbitaria</taxon>
    </lineage>
</organism>
<dbReference type="OrthoDB" id="3692283at2759"/>
<reference evidence="1" key="1">
    <citation type="submission" date="2020-01" db="EMBL/GenBank/DDBJ databases">
        <authorList>
            <consortium name="DOE Joint Genome Institute"/>
            <person name="Haridas S."/>
            <person name="Albert R."/>
            <person name="Binder M."/>
            <person name="Bloem J."/>
            <person name="Labutti K."/>
            <person name="Salamov A."/>
            <person name="Andreopoulos B."/>
            <person name="Baker S.E."/>
            <person name="Barry K."/>
            <person name="Bills G."/>
            <person name="Bluhm B.H."/>
            <person name="Cannon C."/>
            <person name="Castanera R."/>
            <person name="Culley D.E."/>
            <person name="Daum C."/>
            <person name="Ezra D."/>
            <person name="Gonzalez J.B."/>
            <person name="Henrissat B."/>
            <person name="Kuo A."/>
            <person name="Liang C."/>
            <person name="Lipzen A."/>
            <person name="Lutzoni F."/>
            <person name="Magnuson J."/>
            <person name="Mondo S."/>
            <person name="Nolan M."/>
            <person name="Ohm R."/>
            <person name="Pangilinan J."/>
            <person name="Park H.-J."/>
            <person name="Ramirez L."/>
            <person name="Alfaro M."/>
            <person name="Sun H."/>
            <person name="Tritt A."/>
            <person name="Yoshinaga Y."/>
            <person name="Zwiers L.-H."/>
            <person name="Turgeon B.G."/>
            <person name="Goodwin S.B."/>
            <person name="Spatafora J.W."/>
            <person name="Crous P.W."/>
            <person name="Grigoriev I.V."/>
        </authorList>
    </citation>
    <scope>NUCLEOTIDE SEQUENCE</scope>
    <source>
        <strain evidence="1">CBS 394.84</strain>
    </source>
</reference>
<sequence>MQLPTHIAIERSNKGTTVPTSIITTSSDLRITMTIQTKSKRHAKKHCAIERPDGVIIESPRYKATSAAPRQELKFQAKPYTLNISSTSSKPKEALKCTRALDRDLANIRTHFMDCGRDGYNAPVDCGRGGYTGRSILKRIASSRAIAPCRQCNVSSLKLDRGRPTR</sequence>
<dbReference type="GeneID" id="63848190"/>